<accession>A0ABU7LJR9</accession>
<name>A0ABU7LJR9_9NOCA</name>
<keyword evidence="2" id="KW-1185">Reference proteome</keyword>
<evidence type="ECO:0000313" key="2">
    <source>
        <dbReference type="Proteomes" id="UP001336020"/>
    </source>
</evidence>
<gene>
    <name evidence="1" type="ORF">Q7514_30220</name>
</gene>
<dbReference type="InterPro" id="IPR032584">
    <property type="entry name" value="DUF4913"/>
</dbReference>
<dbReference type="EMBL" id="JAUTXY010000022">
    <property type="protein sequence ID" value="MEE2061809.1"/>
    <property type="molecule type" value="Genomic_DNA"/>
</dbReference>
<proteinExistence type="predicted"/>
<dbReference type="Pfam" id="PF16259">
    <property type="entry name" value="DUF4913"/>
    <property type="match status" value="2"/>
</dbReference>
<dbReference type="RefSeq" id="WP_330136948.1">
    <property type="nucleotide sequence ID" value="NZ_JAUTXY010000022.1"/>
</dbReference>
<organism evidence="1 2">
    <name type="scientific">Rhodococcus artemisiae</name>
    <dbReference type="NCBI Taxonomy" id="714159"/>
    <lineage>
        <taxon>Bacteria</taxon>
        <taxon>Bacillati</taxon>
        <taxon>Actinomycetota</taxon>
        <taxon>Actinomycetes</taxon>
        <taxon>Mycobacteriales</taxon>
        <taxon>Nocardiaceae</taxon>
        <taxon>Rhodococcus</taxon>
    </lineage>
</organism>
<protein>
    <submittedName>
        <fullName evidence="1">DUF4913 domain-containing protein</fullName>
    </submittedName>
</protein>
<evidence type="ECO:0000313" key="1">
    <source>
        <dbReference type="EMBL" id="MEE2061809.1"/>
    </source>
</evidence>
<reference evidence="1 2" key="1">
    <citation type="submission" date="2023-07" db="EMBL/GenBank/DDBJ databases">
        <authorList>
            <person name="Girao M."/>
            <person name="Carvalho M.F."/>
        </authorList>
    </citation>
    <scope>NUCLEOTIDE SEQUENCE [LARGE SCALE GENOMIC DNA]</scope>
    <source>
        <strain evidence="1 2">YIM65754</strain>
    </source>
</reference>
<sequence>MIDDLLDDEFALDDDFDEDPQIDPAFESVEQWVSEYLAAVINRKIDPQAGRGLAWDPGWWRHSEVVARLTALWWAFEGARLRSREDRSAMSGWWVEHCEPHLRVLLDGETGPMSGANEGGTWLGHGSLAYEPTPGTWHADDLADLPEPAGENADELPEPAFSRLEDFVESYFCVVINRKIDLQPGHGLSWDPCWWRHQEVVSRLTSLWWAFEDARAASDDPAAMSTWWIRHCDPHLRVLLDGEDGPMSLTNGAGTWLGHGGLGADPPPEGWVRPAHLTP</sequence>
<comment type="caution">
    <text evidence="1">The sequence shown here is derived from an EMBL/GenBank/DDBJ whole genome shotgun (WGS) entry which is preliminary data.</text>
</comment>
<dbReference type="Proteomes" id="UP001336020">
    <property type="component" value="Unassembled WGS sequence"/>
</dbReference>